<evidence type="ECO:0000313" key="1">
    <source>
        <dbReference type="EMBL" id="SUC18497.1"/>
    </source>
</evidence>
<dbReference type="Pfam" id="PF10065">
    <property type="entry name" value="DUF2303"/>
    <property type="match status" value="1"/>
</dbReference>
<protein>
    <submittedName>
        <fullName evidence="1">Prophage protein</fullName>
    </submittedName>
</protein>
<proteinExistence type="predicted"/>
<dbReference type="SUPFAM" id="SSF109604">
    <property type="entry name" value="HD-domain/PDEase-like"/>
    <property type="match status" value="1"/>
</dbReference>
<name>A0A379FFJ8_PROMI</name>
<sequence length="325" mass="37111">MAFDADGNVLDIKQAISAVRRITIESTRSAEHENADFSAKRSVLENVEARSKDIMPATFQFTCTPYDELKERSIKLRYSVLTGDDIPVLVLRIIQLEKLEEQIAQEFRDMLCNEFNESKIETFIGKFSALINRTNATNLVAFVNCVERIMSYIATATNKHFYYLDVRIEDIDIQDIATGLANECRFNGQIDNFYSVAQHSVYASYLVAPEFALEALLHDASEAYVKDLPSPLKKLLPEYKLIELRVEKMIRKKFGLPENISDEVHFADLVMLATEKRDLDIDAGSNWLMLEGIPASDFAVTPLTPRQAKSLFLRRFNELYKEKKG</sequence>
<dbReference type="AlphaFoldDB" id="A0A379FFJ8"/>
<dbReference type="EMBL" id="UGTS01000004">
    <property type="protein sequence ID" value="SUC18497.1"/>
    <property type="molecule type" value="Genomic_DNA"/>
</dbReference>
<accession>A0A379FFJ8</accession>
<dbReference type="InterPro" id="IPR019276">
    <property type="entry name" value="DUF2303"/>
</dbReference>
<gene>
    <name evidence="1" type="ORF">NCTC11938_00790</name>
</gene>
<evidence type="ECO:0000313" key="2">
    <source>
        <dbReference type="Proteomes" id="UP000254191"/>
    </source>
</evidence>
<dbReference type="Gene3D" id="1.10.3210.10">
    <property type="entry name" value="Hypothetical protein af1432"/>
    <property type="match status" value="1"/>
</dbReference>
<dbReference type="Proteomes" id="UP000254191">
    <property type="component" value="Unassembled WGS sequence"/>
</dbReference>
<organism evidence="1 2">
    <name type="scientific">Proteus mirabilis</name>
    <dbReference type="NCBI Taxonomy" id="584"/>
    <lineage>
        <taxon>Bacteria</taxon>
        <taxon>Pseudomonadati</taxon>
        <taxon>Pseudomonadota</taxon>
        <taxon>Gammaproteobacteria</taxon>
        <taxon>Enterobacterales</taxon>
        <taxon>Morganellaceae</taxon>
        <taxon>Proteus</taxon>
    </lineage>
</organism>
<reference evidence="1 2" key="1">
    <citation type="submission" date="2018-06" db="EMBL/GenBank/DDBJ databases">
        <authorList>
            <consortium name="Pathogen Informatics"/>
            <person name="Doyle S."/>
        </authorList>
    </citation>
    <scope>NUCLEOTIDE SEQUENCE [LARGE SCALE GENOMIC DNA]</scope>
    <source>
        <strain evidence="1 2">NCTC11938</strain>
    </source>
</reference>